<evidence type="ECO:0000313" key="4">
    <source>
        <dbReference type="Proteomes" id="UP000310066"/>
    </source>
</evidence>
<accession>A0A4U0UJQ1</accession>
<reference evidence="3 4" key="1">
    <citation type="submission" date="2017-03" db="EMBL/GenBank/DDBJ databases">
        <title>Genomes of endolithic fungi from Antarctica.</title>
        <authorList>
            <person name="Coleine C."/>
            <person name="Masonjones S."/>
            <person name="Stajich J.E."/>
        </authorList>
    </citation>
    <scope>NUCLEOTIDE SEQUENCE [LARGE SCALE GENOMIC DNA]</scope>
    <source>
        <strain evidence="3 4">CCFEE 5311</strain>
    </source>
</reference>
<feature type="region of interest" description="Disordered" evidence="1">
    <location>
        <begin position="13"/>
        <end position="45"/>
    </location>
</feature>
<dbReference type="Pfam" id="PF00107">
    <property type="entry name" value="ADH_zinc_N"/>
    <property type="match status" value="1"/>
</dbReference>
<dbReference type="SMART" id="SM00829">
    <property type="entry name" value="PKS_ER"/>
    <property type="match status" value="1"/>
</dbReference>
<dbReference type="SUPFAM" id="SSF50129">
    <property type="entry name" value="GroES-like"/>
    <property type="match status" value="1"/>
</dbReference>
<dbReference type="SUPFAM" id="SSF51735">
    <property type="entry name" value="NAD(P)-binding Rossmann-fold domains"/>
    <property type="match status" value="1"/>
</dbReference>
<evidence type="ECO:0000313" key="3">
    <source>
        <dbReference type="EMBL" id="TKA35727.1"/>
    </source>
</evidence>
<feature type="domain" description="Enoyl reductase (ER)" evidence="2">
    <location>
        <begin position="83"/>
        <end position="412"/>
    </location>
</feature>
<dbReference type="CDD" id="cd08276">
    <property type="entry name" value="MDR7"/>
    <property type="match status" value="1"/>
</dbReference>
<evidence type="ECO:0000259" key="2">
    <source>
        <dbReference type="SMART" id="SM00829"/>
    </source>
</evidence>
<dbReference type="InterPro" id="IPR013154">
    <property type="entry name" value="ADH-like_N"/>
</dbReference>
<dbReference type="InterPro" id="IPR011032">
    <property type="entry name" value="GroES-like_sf"/>
</dbReference>
<dbReference type="EMBL" id="NAJP01000066">
    <property type="protein sequence ID" value="TKA35727.1"/>
    <property type="molecule type" value="Genomic_DNA"/>
</dbReference>
<dbReference type="PANTHER" id="PTHR45033:SF2">
    <property type="entry name" value="ZINC-TYPE ALCOHOL DEHYDROGENASE-LIKE PROTEIN C1773.06C"/>
    <property type="match status" value="1"/>
</dbReference>
<name>A0A4U0UJQ1_9PEZI</name>
<dbReference type="InterPro" id="IPR052711">
    <property type="entry name" value="Zinc_ADH-like"/>
</dbReference>
<protein>
    <recommendedName>
        <fullName evidence="2">Enoyl reductase (ER) domain-containing protein</fullName>
    </recommendedName>
</protein>
<dbReference type="GO" id="GO:0016491">
    <property type="term" value="F:oxidoreductase activity"/>
    <property type="evidence" value="ECO:0007669"/>
    <property type="project" value="InterPro"/>
</dbReference>
<organism evidence="3 4">
    <name type="scientific">Friedmanniomyces endolithicus</name>
    <dbReference type="NCBI Taxonomy" id="329885"/>
    <lineage>
        <taxon>Eukaryota</taxon>
        <taxon>Fungi</taxon>
        <taxon>Dikarya</taxon>
        <taxon>Ascomycota</taxon>
        <taxon>Pezizomycotina</taxon>
        <taxon>Dothideomycetes</taxon>
        <taxon>Dothideomycetidae</taxon>
        <taxon>Mycosphaerellales</taxon>
        <taxon>Teratosphaeriaceae</taxon>
        <taxon>Friedmanniomyces</taxon>
    </lineage>
</organism>
<dbReference type="InterPro" id="IPR036291">
    <property type="entry name" value="NAD(P)-bd_dom_sf"/>
</dbReference>
<dbReference type="Pfam" id="PF08240">
    <property type="entry name" value="ADH_N"/>
    <property type="match status" value="1"/>
</dbReference>
<gene>
    <name evidence="3" type="ORF">B0A54_12896</name>
</gene>
<dbReference type="OrthoDB" id="3509362at2759"/>
<comment type="caution">
    <text evidence="3">The sequence shown here is derived from an EMBL/GenBank/DDBJ whole genome shotgun (WGS) entry which is preliminary data.</text>
</comment>
<dbReference type="Gene3D" id="3.40.50.720">
    <property type="entry name" value="NAD(P)-binding Rossmann-like Domain"/>
    <property type="match status" value="1"/>
</dbReference>
<dbReference type="Gene3D" id="3.90.180.10">
    <property type="entry name" value="Medium-chain alcohol dehydrogenases, catalytic domain"/>
    <property type="match status" value="1"/>
</dbReference>
<dbReference type="PANTHER" id="PTHR45033">
    <property type="match status" value="1"/>
</dbReference>
<dbReference type="STRING" id="329885.A0A4U0UJQ1"/>
<dbReference type="InterPro" id="IPR020843">
    <property type="entry name" value="ER"/>
</dbReference>
<dbReference type="AlphaFoldDB" id="A0A4U0UJQ1"/>
<dbReference type="InterPro" id="IPR013149">
    <property type="entry name" value="ADH-like_C"/>
</dbReference>
<proteinExistence type="predicted"/>
<sequence length="415" mass="44569">MLHLRVLQELNASMRTHTAQERPTVPVKSGRLNRPTQRPLSPRDTTFVIDGEGPLSFIPPITSLPPASSFTMANQAWQITSAGTITLKDLTTSIGKPGPKQVLIRIHAVAFNYRDVLVTDHSPNYPIQAKPDLIPCSDGAGIVEEAGPESIWTKGDRVMFHPNSWLSGADPRNFKLNEVSGGGDLDGTLRRWVVWDDDRLIKAPAGLSMEEAATMFTAGVTAYAGLYHGPMKLEPGMTVLTQGTGGVSCYGIQIAAAAGATVVATSSSDVKLQIAKKLGAKHLINYIKTPDWSAEVLKATNGVGVDLVLDVVGAGSIEQTIKATRFGGFITILGLLTDEPTKKVDVVQDLLYGSKTMRGQLGAGNKEMGEELSAFMEKHQLHPPIAELFEFEEAEKALKASKKLAKPGKIVVRVG</sequence>
<evidence type="ECO:0000256" key="1">
    <source>
        <dbReference type="SAM" id="MobiDB-lite"/>
    </source>
</evidence>
<dbReference type="Proteomes" id="UP000310066">
    <property type="component" value="Unassembled WGS sequence"/>
</dbReference>